<proteinExistence type="predicted"/>
<gene>
    <name evidence="1" type="ORF">H4O18_20580</name>
</gene>
<keyword evidence="2" id="KW-1185">Reference proteome</keyword>
<reference evidence="1 2" key="1">
    <citation type="submission" date="2020-08" db="EMBL/GenBank/DDBJ databases">
        <title>Arenibacter gaetbuli sp. nov., isolated from a sand dune.</title>
        <authorList>
            <person name="Park S."/>
            <person name="Yoon J.-H."/>
        </authorList>
    </citation>
    <scope>NUCLEOTIDE SEQUENCE [LARGE SCALE GENOMIC DNA]</scope>
    <source>
        <strain evidence="1 2">BSSL-BM3</strain>
    </source>
</reference>
<sequence length="186" mass="21387">MNKMKLTEKEHIAILEILKSRFNQNIDRHNGFEWDAIENRLKEDPGKIWSLNAMEKSGGEPDVVDFDSEKGEYIFFDCSAESPTGRRSACYDHEAQESRKKFKPNHNACDLAAAMGVNILNEDQYRYLQKLGKFDAKTSSWIQTPSAIRKLGGALFADFRYNHVFIYHNGADSYYAARGFRASFRV</sequence>
<dbReference type="Proteomes" id="UP000618952">
    <property type="component" value="Unassembled WGS sequence"/>
</dbReference>
<protein>
    <submittedName>
        <fullName evidence="1">DUF4256 domain-containing protein</fullName>
    </submittedName>
</protein>
<accession>A0ABR7QTK3</accession>
<dbReference type="Pfam" id="PF14066">
    <property type="entry name" value="DUF4256"/>
    <property type="match status" value="1"/>
</dbReference>
<comment type="caution">
    <text evidence="1">The sequence shown here is derived from an EMBL/GenBank/DDBJ whole genome shotgun (WGS) entry which is preliminary data.</text>
</comment>
<name>A0ABR7QTK3_9FLAO</name>
<dbReference type="EMBL" id="JACLHY010000034">
    <property type="protein sequence ID" value="MBC8770404.1"/>
    <property type="molecule type" value="Genomic_DNA"/>
</dbReference>
<dbReference type="InterPro" id="IPR025352">
    <property type="entry name" value="DUF4256"/>
</dbReference>
<organism evidence="1 2">
    <name type="scientific">Arenibacter arenosicollis</name>
    <dbReference type="NCBI Taxonomy" id="2762274"/>
    <lineage>
        <taxon>Bacteria</taxon>
        <taxon>Pseudomonadati</taxon>
        <taxon>Bacteroidota</taxon>
        <taxon>Flavobacteriia</taxon>
        <taxon>Flavobacteriales</taxon>
        <taxon>Flavobacteriaceae</taxon>
        <taxon>Arenibacter</taxon>
    </lineage>
</organism>
<dbReference type="RefSeq" id="WP_187588188.1">
    <property type="nucleotide sequence ID" value="NZ_JACLHY010000034.1"/>
</dbReference>
<evidence type="ECO:0000313" key="1">
    <source>
        <dbReference type="EMBL" id="MBC8770404.1"/>
    </source>
</evidence>
<evidence type="ECO:0000313" key="2">
    <source>
        <dbReference type="Proteomes" id="UP000618952"/>
    </source>
</evidence>